<dbReference type="AlphaFoldDB" id="A0A061RHG9"/>
<keyword evidence="4" id="KW-0547">Nucleotide-binding</keyword>
<evidence type="ECO:0000256" key="7">
    <source>
        <dbReference type="RuleBase" id="RU000487"/>
    </source>
</evidence>
<dbReference type="Gene3D" id="3.90.640.10">
    <property type="entry name" value="Actin, Chain A, domain 4"/>
    <property type="match status" value="1"/>
</dbReference>
<evidence type="ECO:0000256" key="6">
    <source>
        <dbReference type="ARBA" id="ARBA00023212"/>
    </source>
</evidence>
<reference evidence="8" key="1">
    <citation type="submission" date="2014-05" db="EMBL/GenBank/DDBJ databases">
        <title>The transcriptome of the halophilic microalga Tetraselmis sp. GSL018 isolated from the Great Salt Lake, Utah.</title>
        <authorList>
            <person name="Jinkerson R.E."/>
            <person name="D'Adamo S."/>
            <person name="Posewitz M.C."/>
        </authorList>
    </citation>
    <scope>NUCLEOTIDE SEQUENCE</scope>
    <source>
        <strain evidence="8">GSL018</strain>
    </source>
</reference>
<dbReference type="PROSITE" id="PS01132">
    <property type="entry name" value="ACTINS_ACT_LIKE"/>
    <property type="match status" value="1"/>
</dbReference>
<name>A0A061RHG9_9CHLO</name>
<evidence type="ECO:0000313" key="8">
    <source>
        <dbReference type="EMBL" id="JAC70209.1"/>
    </source>
</evidence>
<dbReference type="EMBL" id="GBEZ01016003">
    <property type="protein sequence ID" value="JAC70209.1"/>
    <property type="molecule type" value="Transcribed_RNA"/>
</dbReference>
<keyword evidence="5" id="KW-0067">ATP-binding</keyword>
<dbReference type="FunFam" id="3.90.640.10:FF:000007">
    <property type="entry name" value="Actin like 7B"/>
    <property type="match status" value="1"/>
</dbReference>
<comment type="subcellular location">
    <subcellularLocation>
        <location evidence="1">Cytoplasm</location>
        <location evidence="1">Cytoskeleton</location>
    </subcellularLocation>
</comment>
<dbReference type="SUPFAM" id="SSF53067">
    <property type="entry name" value="Actin-like ATPase domain"/>
    <property type="match status" value="2"/>
</dbReference>
<gene>
    <name evidence="8" type="primary">ACTR2</name>
    <name evidence="8" type="ORF">TSPGSL018_4664</name>
</gene>
<evidence type="ECO:0000256" key="5">
    <source>
        <dbReference type="ARBA" id="ARBA00022840"/>
    </source>
</evidence>
<proteinExistence type="inferred from homology"/>
<evidence type="ECO:0000256" key="1">
    <source>
        <dbReference type="ARBA" id="ARBA00004245"/>
    </source>
</evidence>
<dbReference type="PRINTS" id="PR00190">
    <property type="entry name" value="ACTIN"/>
</dbReference>
<dbReference type="FunFam" id="3.30.420.40:FF:000148">
    <property type="entry name" value="Actin, alpha skeletal muscle"/>
    <property type="match status" value="1"/>
</dbReference>
<dbReference type="InterPro" id="IPR020902">
    <property type="entry name" value="Actin/actin-like_CS"/>
</dbReference>
<dbReference type="PROSITE" id="PS00432">
    <property type="entry name" value="ACTINS_2"/>
    <property type="match status" value="1"/>
</dbReference>
<evidence type="ECO:0000256" key="2">
    <source>
        <dbReference type="ARBA" id="ARBA00006752"/>
    </source>
</evidence>
<organism evidence="8">
    <name type="scientific">Tetraselmis sp. GSL018</name>
    <dbReference type="NCBI Taxonomy" id="582737"/>
    <lineage>
        <taxon>Eukaryota</taxon>
        <taxon>Viridiplantae</taxon>
        <taxon>Chlorophyta</taxon>
        <taxon>core chlorophytes</taxon>
        <taxon>Chlorodendrophyceae</taxon>
        <taxon>Chlorodendrales</taxon>
        <taxon>Chlorodendraceae</taxon>
        <taxon>Tetraselmis</taxon>
    </lineage>
</organism>
<dbReference type="PANTHER" id="PTHR11937">
    <property type="entry name" value="ACTIN"/>
    <property type="match status" value="1"/>
</dbReference>
<evidence type="ECO:0000256" key="3">
    <source>
        <dbReference type="ARBA" id="ARBA00022490"/>
    </source>
</evidence>
<dbReference type="Gene3D" id="3.30.420.40">
    <property type="match status" value="2"/>
</dbReference>
<dbReference type="InterPro" id="IPR043129">
    <property type="entry name" value="ATPase_NBD"/>
</dbReference>
<dbReference type="InterPro" id="IPR004000">
    <property type="entry name" value="Actin"/>
</dbReference>
<dbReference type="SMART" id="SM00268">
    <property type="entry name" value="ACTIN"/>
    <property type="match status" value="1"/>
</dbReference>
<dbReference type="GO" id="GO:0005856">
    <property type="term" value="C:cytoskeleton"/>
    <property type="evidence" value="ECO:0007669"/>
    <property type="project" value="UniProtKB-SubCell"/>
</dbReference>
<evidence type="ECO:0000256" key="4">
    <source>
        <dbReference type="ARBA" id="ARBA00022741"/>
    </source>
</evidence>
<dbReference type="GO" id="GO:0005524">
    <property type="term" value="F:ATP binding"/>
    <property type="evidence" value="ECO:0007669"/>
    <property type="project" value="UniProtKB-KW"/>
</dbReference>
<dbReference type="Pfam" id="PF00022">
    <property type="entry name" value="Actin"/>
    <property type="match status" value="1"/>
</dbReference>
<keyword evidence="6" id="KW-0206">Cytoskeleton</keyword>
<accession>A0A061RHG9</accession>
<dbReference type="InterPro" id="IPR004001">
    <property type="entry name" value="Actin_CS"/>
</dbReference>
<keyword evidence="3" id="KW-0963">Cytoplasm</keyword>
<comment type="similarity">
    <text evidence="2 7">Belongs to the actin family.</text>
</comment>
<sequence>MSAESVLICDNGTGLVKCGFAGDVLPKSVFPCLTGRPILRRIEKGFSKPIKDIMVGDECVNCREKLQIGYPVRQGVVHDWDDMVRVWEHAFLVNLGADPTQSKVLLTEPPLNSEANRERMLQIMFEHFGFQGAAVQVQAVLALYAQGLLTGLVLDSGHGTTYAVPVVEGYVLSHLAARLDLAGRRVTENLLQLLLRGGYALNPAADLEAVARMKESLCYVAADCARELQLARETTAVSRKYTLPDGQSIRVESERFMACEPLFRPELLDLECPGVPELIFNCIQEVDIDNRTAMYQHVLLTGGSTMLPGFPSRVEKELRQLYLERILKGDKERQRRSKLRVEDPPQRRHMAFLGAAVLADIMQTSREFWVTRADYEEDPRRALLKCCGKR</sequence>
<protein>
    <submittedName>
        <fullName evidence="8">Actin-related protein 2</fullName>
    </submittedName>
</protein>